<dbReference type="GO" id="GO:0000463">
    <property type="term" value="P:maturation of LSU-rRNA from tricistronic rRNA transcript (SSU-rRNA, 5.8S rRNA, LSU-rRNA)"/>
    <property type="evidence" value="ECO:0007669"/>
    <property type="project" value="TreeGrafter"/>
</dbReference>
<dbReference type="Proteomes" id="UP001362899">
    <property type="component" value="Unassembled WGS sequence"/>
</dbReference>
<reference evidence="4 5" key="1">
    <citation type="journal article" date="2023" name="Elife">
        <title>Identification of key yeast species and microbe-microbe interactions impacting larval growth of Drosophila in the wild.</title>
        <authorList>
            <person name="Mure A."/>
            <person name="Sugiura Y."/>
            <person name="Maeda R."/>
            <person name="Honda K."/>
            <person name="Sakurai N."/>
            <person name="Takahashi Y."/>
            <person name="Watada M."/>
            <person name="Katoh T."/>
            <person name="Gotoh A."/>
            <person name="Gotoh Y."/>
            <person name="Taniguchi I."/>
            <person name="Nakamura K."/>
            <person name="Hayashi T."/>
            <person name="Katayama T."/>
            <person name="Uemura T."/>
            <person name="Hattori Y."/>
        </authorList>
    </citation>
    <scope>NUCLEOTIDE SEQUENCE [LARGE SCALE GENOMIC DNA]</scope>
    <source>
        <strain evidence="4 5">SB-73</strain>
    </source>
</reference>
<dbReference type="InterPro" id="IPR021714">
    <property type="entry name" value="URB1_N"/>
</dbReference>
<feature type="domain" description="URB1 N-terminal" evidence="1">
    <location>
        <begin position="31"/>
        <end position="310"/>
    </location>
</feature>
<accession>A0AAV5RLD7</accession>
<comment type="caution">
    <text evidence="4">The sequence shown here is derived from an EMBL/GenBank/DDBJ whole genome shotgun (WGS) entry which is preliminary data.</text>
</comment>
<keyword evidence="5" id="KW-1185">Reference proteome</keyword>
<evidence type="ECO:0000259" key="2">
    <source>
        <dbReference type="Pfam" id="PF16201"/>
    </source>
</evidence>
<organism evidence="4 5">
    <name type="scientific">Starmerella bacillaris</name>
    <name type="common">Yeast</name>
    <name type="synonym">Candida zemplinina</name>
    <dbReference type="NCBI Taxonomy" id="1247836"/>
    <lineage>
        <taxon>Eukaryota</taxon>
        <taxon>Fungi</taxon>
        <taxon>Dikarya</taxon>
        <taxon>Ascomycota</taxon>
        <taxon>Saccharomycotina</taxon>
        <taxon>Dipodascomycetes</taxon>
        <taxon>Dipodascales</taxon>
        <taxon>Trichomonascaceae</taxon>
        <taxon>Starmerella</taxon>
    </lineage>
</organism>
<proteinExistence type="predicted"/>
<dbReference type="Pfam" id="PF11707">
    <property type="entry name" value="Npa1"/>
    <property type="match status" value="1"/>
</dbReference>
<protein>
    <submittedName>
        <fullName evidence="4">Urb1 protein</fullName>
    </submittedName>
</protein>
<dbReference type="GO" id="GO:0000466">
    <property type="term" value="P:maturation of 5.8S rRNA from tricistronic rRNA transcript (SSU-rRNA, 5.8S rRNA, LSU-rRNA)"/>
    <property type="evidence" value="ECO:0007669"/>
    <property type="project" value="TreeGrafter"/>
</dbReference>
<feature type="domain" description="URB1 central HEAT repeat" evidence="3">
    <location>
        <begin position="471"/>
        <end position="620"/>
    </location>
</feature>
<evidence type="ECO:0000259" key="3">
    <source>
        <dbReference type="Pfam" id="PF26140"/>
    </source>
</evidence>
<evidence type="ECO:0000259" key="1">
    <source>
        <dbReference type="Pfam" id="PF11707"/>
    </source>
</evidence>
<dbReference type="InterPro" id="IPR032436">
    <property type="entry name" value="URB1_C"/>
</dbReference>
<dbReference type="InterPro" id="IPR039844">
    <property type="entry name" value="URB1"/>
</dbReference>
<dbReference type="PANTHER" id="PTHR13500">
    <property type="entry name" value="NUCLEOLAR PRERIBOSOMAL-ASSOCIATED PROTEIN 1"/>
    <property type="match status" value="1"/>
</dbReference>
<gene>
    <name evidence="4" type="ORF">DASB73_031830</name>
</gene>
<evidence type="ECO:0000313" key="5">
    <source>
        <dbReference type="Proteomes" id="UP001362899"/>
    </source>
</evidence>
<dbReference type="EMBL" id="BTGC01000008">
    <property type="protein sequence ID" value="GMM52220.1"/>
    <property type="molecule type" value="Genomic_DNA"/>
</dbReference>
<evidence type="ECO:0000313" key="4">
    <source>
        <dbReference type="EMBL" id="GMM52220.1"/>
    </source>
</evidence>
<dbReference type="Pfam" id="PF26140">
    <property type="entry name" value="HEAT_URB1"/>
    <property type="match status" value="1"/>
</dbReference>
<feature type="domain" description="URB1 C-terminal" evidence="2">
    <location>
        <begin position="1195"/>
        <end position="1379"/>
    </location>
</feature>
<sequence length="1414" mass="159699">MDGLIELQEGSGNSNGNTDSLQQYITANQDKVIDDWSYVANTSSVGKFGSYTLSLVQAFKSESITKELKNTLGVRILKAELKGIYRAFNTYKPVQTLPALALLEQIAIYCGNEVYNNFDFTFKTIPRLVSNPPYRSAFLKFYMECIRHSSAPVRRELLSNRKIFSAWVGKMSLEDGDELICQSLDVLKSCVLKDTAVFTKSAKMGLFNDWTLKNMVKILSVNPSEAVVLQISSFLIQLLCDKTYGVHIPHGDDRLALSFLKIVKPWENVAQMDLVIRLLKELPNIQVQYFDNLAISYPLTPKVSMWWFSYSVLHARFAKLDVEYDSLKNDFKLDTQIISKLILPSTVTKQALLQSLQFKESNLIRFQAAEIILFSLRKLQTLIKEFYEPMQLDPSVLIDEIFNRLPEVQIFSKQCQPELLQASYLAILNTMCHIRPLNVVLPMPLVAKSVTGVQLILQQNILEIQTFTGEQTKWWNPTKNEPSLFTQLLISASYNPELTDTCIRLLDHLAAPTQMFAELETLATFGSSLIYTLFAAKFKTKLVYELLDQAAMRAVNQPYQYIDKLPAAVGKVSPFIIALFDQYQHFKSKDTDSEVLNWLVSFSNCLKVLGEDHNDLVTLYEIQDEPKYNLDECFDFVLGANEKSVMNRHDLVLKISNNLEVCAVLYRAANTSNKKLRDFLLANIPADKLPLLLKPAAFELFMNAENLRPYLSLLSDVHIEESSAFVTALQSSDLWELGISFETTKFLVHKLVETKNGEVLKELNKREFILPSEIVVNLLDVDEIADNMNMMETGSLEFDPAWFQKCSTVDVVCAAIKASGEVPDDMIDAKVLAAVSLYKPEKLPSSTLEVARKSIDAGKSDGIIIASSFTNLTDEVWNSLIQYVSSGKSNKNHSVLLPELIKLSKLSSESSEVAQSMRPLWLKVVVQQLTKHYLNQKVSDDVINFISLFNSEVLNSDAPSIFNDVNSNSVRALMEAAINYDDNPKTYELVARLSLQFRQSKNFSGEYSSQLLTTLLEKPLQSSISESLLILALFEPRFSSTRAIQNGVLSRYSGSLSCVDSILFYVLELIESNRQRSWVDDVESWDIRPTAKTLNAVSNEYEQDPLFLLKDNKIYVTLDELRIKDTVSQFEPIPDFSLESTRYDDWITITQKYISNSPENCSSLYNNTFLLNAIISCEQLETNLDSLLQSGLLSFVFCCAADPKLADTACAYLAHVFEILASKPPFKDSSAVRMLIGKLLMVRETQEVPTFIPLLMANMTLVIAKPNHFLYDKVSSWLLASPQIKTHEVPLIKMIQDSQSDLKTRELLWIFSALRSSIINSATVEFYEQQGILDWCLSHFKLIDTKYKPLREAVHGLINKITEIHGGSSALINGAGVLAVQEMEPRVAYSSGSKCLSRWTEIDTTRLLQNSVSN</sequence>
<dbReference type="InterPro" id="IPR059018">
    <property type="entry name" value="HEAT_URB1"/>
</dbReference>
<name>A0AAV5RLD7_STABA</name>
<dbReference type="PANTHER" id="PTHR13500:SF0">
    <property type="entry name" value="NUCLEOLAR PRE-RIBOSOMAL-ASSOCIATED PROTEIN 1"/>
    <property type="match status" value="1"/>
</dbReference>
<dbReference type="GO" id="GO:0005730">
    <property type="term" value="C:nucleolus"/>
    <property type="evidence" value="ECO:0007669"/>
    <property type="project" value="TreeGrafter"/>
</dbReference>
<dbReference type="Pfam" id="PF16201">
    <property type="entry name" value="NopRA1"/>
    <property type="match status" value="1"/>
</dbReference>